<dbReference type="InterPro" id="IPR001766">
    <property type="entry name" value="Fork_head_dom"/>
</dbReference>
<feature type="compositionally biased region" description="Acidic residues" evidence="11">
    <location>
        <begin position="603"/>
        <end position="615"/>
    </location>
</feature>
<name>A0A8C3Y534_CATUS</name>
<dbReference type="InterPro" id="IPR032354">
    <property type="entry name" value="FOXP-CC"/>
</dbReference>
<protein>
    <submittedName>
        <fullName evidence="13">Forkhead box P4</fullName>
    </submittedName>
</protein>
<dbReference type="GO" id="GO:0008270">
    <property type="term" value="F:zinc ion binding"/>
    <property type="evidence" value="ECO:0007669"/>
    <property type="project" value="UniProtKB-KW"/>
</dbReference>
<dbReference type="AlphaFoldDB" id="A0A8C3Y534"/>
<dbReference type="InterPro" id="IPR036388">
    <property type="entry name" value="WH-like_DNA-bd_sf"/>
</dbReference>
<evidence type="ECO:0000256" key="8">
    <source>
        <dbReference type="ARBA" id="ARBA00023163"/>
    </source>
</evidence>
<reference evidence="13" key="1">
    <citation type="submission" date="2020-10" db="EMBL/GenBank/DDBJ databases">
        <title>Catharus ustulatus (Swainson's thrush) genome, bCatUst1, primary haplotype v2.</title>
        <authorList>
            <person name="Delmore K."/>
            <person name="Vafadar M."/>
            <person name="Formenti G."/>
            <person name="Chow W."/>
            <person name="Pelan S."/>
            <person name="Howe K."/>
            <person name="Rhie A."/>
            <person name="Mountcastle J."/>
            <person name="Haase B."/>
            <person name="Fedrigo O."/>
            <person name="Jarvis E.D."/>
        </authorList>
    </citation>
    <scope>NUCLEOTIDE SEQUENCE [LARGE SCALE GENOMIC DNA]</scope>
</reference>
<evidence type="ECO:0000256" key="2">
    <source>
        <dbReference type="ARBA" id="ARBA00022491"/>
    </source>
</evidence>
<dbReference type="CDD" id="cd20067">
    <property type="entry name" value="FH_FOXP4"/>
    <property type="match status" value="1"/>
</dbReference>
<evidence type="ECO:0000256" key="9">
    <source>
        <dbReference type="ARBA" id="ARBA00023242"/>
    </source>
</evidence>
<dbReference type="InterPro" id="IPR047414">
    <property type="entry name" value="FH_FOXP4"/>
</dbReference>
<comment type="subcellular location">
    <subcellularLocation>
        <location evidence="1 10">Nucleus</location>
    </subcellularLocation>
</comment>
<evidence type="ECO:0000256" key="7">
    <source>
        <dbReference type="ARBA" id="ARBA00023125"/>
    </source>
</evidence>
<evidence type="ECO:0000256" key="3">
    <source>
        <dbReference type="ARBA" id="ARBA00022723"/>
    </source>
</evidence>
<dbReference type="FunFam" id="1.20.5.340:FF:000005">
    <property type="entry name" value="Forkhead box P1, isoform CRA_f"/>
    <property type="match status" value="1"/>
</dbReference>
<reference evidence="13" key="3">
    <citation type="submission" date="2025-09" db="UniProtKB">
        <authorList>
            <consortium name="Ensembl"/>
        </authorList>
    </citation>
    <scope>IDENTIFICATION</scope>
</reference>
<evidence type="ECO:0000256" key="5">
    <source>
        <dbReference type="ARBA" id="ARBA00022833"/>
    </source>
</evidence>
<keyword evidence="9 10" id="KW-0539">Nucleus</keyword>
<evidence type="ECO:0000256" key="4">
    <source>
        <dbReference type="ARBA" id="ARBA00022771"/>
    </source>
</evidence>
<evidence type="ECO:0000256" key="10">
    <source>
        <dbReference type="PROSITE-ProRule" id="PRU00089"/>
    </source>
</evidence>
<keyword evidence="2" id="KW-0678">Repressor</keyword>
<feature type="domain" description="Fork-head" evidence="12">
    <location>
        <begin position="404"/>
        <end position="477"/>
    </location>
</feature>
<reference evidence="13" key="2">
    <citation type="submission" date="2025-08" db="UniProtKB">
        <authorList>
            <consortium name="Ensembl"/>
        </authorList>
    </citation>
    <scope>IDENTIFICATION</scope>
</reference>
<evidence type="ECO:0000313" key="14">
    <source>
        <dbReference type="Proteomes" id="UP000694563"/>
    </source>
</evidence>
<keyword evidence="5" id="KW-0862">Zinc</keyword>
<dbReference type="InterPro" id="IPR030456">
    <property type="entry name" value="TF_fork_head_CS_2"/>
</dbReference>
<dbReference type="Ensembl" id="ENSCUST00005018596.1">
    <property type="protein sequence ID" value="ENSCUSP00005017921.1"/>
    <property type="gene ID" value="ENSCUSG00005011138.1"/>
</dbReference>
<keyword evidence="3" id="KW-0479">Metal-binding</keyword>
<evidence type="ECO:0000256" key="1">
    <source>
        <dbReference type="ARBA" id="ARBA00004123"/>
    </source>
</evidence>
<dbReference type="Gene3D" id="1.20.5.340">
    <property type="match status" value="1"/>
</dbReference>
<dbReference type="FunFam" id="1.10.10.10:FF:000010">
    <property type="entry name" value="Forkhead box P2 isoform B"/>
    <property type="match status" value="1"/>
</dbReference>
<organism evidence="13 14">
    <name type="scientific">Catharus ustulatus</name>
    <name type="common">Russet-backed thrush</name>
    <name type="synonym">Hylocichla ustulatus</name>
    <dbReference type="NCBI Taxonomy" id="91951"/>
    <lineage>
        <taxon>Eukaryota</taxon>
        <taxon>Metazoa</taxon>
        <taxon>Chordata</taxon>
        <taxon>Craniata</taxon>
        <taxon>Vertebrata</taxon>
        <taxon>Euteleostomi</taxon>
        <taxon>Archelosauria</taxon>
        <taxon>Archosauria</taxon>
        <taxon>Dinosauria</taxon>
        <taxon>Saurischia</taxon>
        <taxon>Theropoda</taxon>
        <taxon>Coelurosauria</taxon>
        <taxon>Aves</taxon>
        <taxon>Neognathae</taxon>
        <taxon>Neoaves</taxon>
        <taxon>Telluraves</taxon>
        <taxon>Australaves</taxon>
        <taxon>Passeriformes</taxon>
        <taxon>Turdidae</taxon>
        <taxon>Catharus</taxon>
    </lineage>
</organism>
<keyword evidence="14" id="KW-1185">Reference proteome</keyword>
<keyword evidence="8" id="KW-0804">Transcription</keyword>
<feature type="region of interest" description="Disordered" evidence="11">
    <location>
        <begin position="1"/>
        <end position="44"/>
    </location>
</feature>
<feature type="compositionally biased region" description="Gly residues" evidence="11">
    <location>
        <begin position="28"/>
        <end position="39"/>
    </location>
</feature>
<proteinExistence type="predicted"/>
<accession>A0A8C3Y534</accession>
<keyword evidence="6" id="KW-0805">Transcription regulation</keyword>
<dbReference type="Pfam" id="PF16159">
    <property type="entry name" value="FOXP-CC"/>
    <property type="match status" value="1"/>
</dbReference>
<feature type="region of interest" description="Disordered" evidence="11">
    <location>
        <begin position="193"/>
        <end position="242"/>
    </location>
</feature>
<dbReference type="PANTHER" id="PTHR45796">
    <property type="entry name" value="FORKHEAD BOX P, ISOFORM C"/>
    <property type="match status" value="1"/>
</dbReference>
<dbReference type="SMART" id="SM00339">
    <property type="entry name" value="FH"/>
    <property type="match status" value="1"/>
</dbReference>
<dbReference type="Proteomes" id="UP000694563">
    <property type="component" value="Chromosome 25"/>
</dbReference>
<dbReference type="InterPro" id="IPR036390">
    <property type="entry name" value="WH_DNA-bd_sf"/>
</dbReference>
<evidence type="ECO:0000256" key="6">
    <source>
        <dbReference type="ARBA" id="ARBA00023015"/>
    </source>
</evidence>
<gene>
    <name evidence="13" type="primary">FOXP4</name>
</gene>
<evidence type="ECO:0000259" key="12">
    <source>
        <dbReference type="PROSITE" id="PS50039"/>
    </source>
</evidence>
<dbReference type="GO" id="GO:0000978">
    <property type="term" value="F:RNA polymerase II cis-regulatory region sequence-specific DNA binding"/>
    <property type="evidence" value="ECO:0007669"/>
    <property type="project" value="TreeGrafter"/>
</dbReference>
<dbReference type="PROSITE" id="PS50039">
    <property type="entry name" value="FORK_HEAD_3"/>
    <property type="match status" value="1"/>
</dbReference>
<feature type="DNA-binding region" description="Fork-head" evidence="10">
    <location>
        <begin position="404"/>
        <end position="477"/>
    </location>
</feature>
<feature type="compositionally biased region" description="Polar residues" evidence="11">
    <location>
        <begin position="546"/>
        <end position="568"/>
    </location>
</feature>
<keyword evidence="7 10" id="KW-0238">DNA-binding</keyword>
<dbReference type="Gene3D" id="1.10.10.10">
    <property type="entry name" value="Winged helix-like DNA-binding domain superfamily/Winged helix DNA-binding domain"/>
    <property type="match status" value="1"/>
</dbReference>
<feature type="region of interest" description="Disordered" evidence="11">
    <location>
        <begin position="546"/>
        <end position="615"/>
    </location>
</feature>
<dbReference type="Pfam" id="PF00250">
    <property type="entry name" value="Forkhead"/>
    <property type="match status" value="1"/>
</dbReference>
<feature type="compositionally biased region" description="Low complexity" evidence="11">
    <location>
        <begin position="193"/>
        <end position="203"/>
    </location>
</feature>
<dbReference type="PRINTS" id="PR00053">
    <property type="entry name" value="FORKHEAD"/>
</dbReference>
<dbReference type="GO" id="GO:0001227">
    <property type="term" value="F:DNA-binding transcription repressor activity, RNA polymerase II-specific"/>
    <property type="evidence" value="ECO:0007669"/>
    <property type="project" value="TreeGrafter"/>
</dbReference>
<keyword evidence="4" id="KW-0863">Zinc-finger</keyword>
<feature type="compositionally biased region" description="Polar residues" evidence="11">
    <location>
        <begin position="1"/>
        <end position="27"/>
    </location>
</feature>
<sequence>MMVESASETIRSTPSAQNGVSSLSNQPDGGGGAPGGRDGAAGAEANGEMSPVELLHLQQQQALQVARQFLLQQATGLSSPSSNEGKQPAVQVPVSVAMMSPQMITPQQMQQILSPPQLQALLQQQQAIMLQQLQEYYKKQQEQLHLQLLTQQQAGKQQPKEAVCPSDLQQLWKEVTAAQPVEDSIKQEGLDLTTNTSNSTSFSAAKVSPPISHHPLPNGQSTMHTPRRDSSSHEETPGSHPLYGHGECKWPGCETLCEDLGQFVKHLNTEHALDDRSTAQCRVQMQVVQQLEIQLAKESERLQAMMAHLHMRPSEPKPFSQPLNLVSSATLSKSTSDTFPDGLPHPPTSATAPITPLRQGPSVISSSTLHNVGPIRRRNSEKFCTPISSELAQNHEFYKNADVRPPFTYASLIRQAILETPDRQLTLNEIYNWFTRMFAYFRRNTATWKNAVRHNLSLHKCFVRVENVKGAVWTVDEHEYQKRRPPKMTGSPTLVKNMISGLGYGALNASYQAALAESSFPLLNSPTMINTSSASAMLHVGHDDVSSTVEQVNSNGSNSPRLSPQQYSHPVHVKEEPAEAEDDSRPVSLMATTNQNVTIPDDRDLEEELPVEDLS</sequence>
<dbReference type="PANTHER" id="PTHR45796:SF7">
    <property type="entry name" value="FORKHEAD BOX PROTEIN P4"/>
    <property type="match status" value="1"/>
</dbReference>
<dbReference type="GO" id="GO:0005634">
    <property type="term" value="C:nucleus"/>
    <property type="evidence" value="ECO:0007669"/>
    <property type="project" value="UniProtKB-SubCell"/>
</dbReference>
<evidence type="ECO:0000313" key="13">
    <source>
        <dbReference type="Ensembl" id="ENSCUSP00005017921.1"/>
    </source>
</evidence>
<evidence type="ECO:0000256" key="11">
    <source>
        <dbReference type="SAM" id="MobiDB-lite"/>
    </source>
</evidence>
<feature type="compositionally biased region" description="Basic and acidic residues" evidence="11">
    <location>
        <begin position="226"/>
        <end position="237"/>
    </location>
</feature>
<dbReference type="InterPro" id="IPR050998">
    <property type="entry name" value="FOXP"/>
</dbReference>
<dbReference type="PROSITE" id="PS00658">
    <property type="entry name" value="FORK_HEAD_2"/>
    <property type="match status" value="1"/>
</dbReference>
<dbReference type="SUPFAM" id="SSF46785">
    <property type="entry name" value="Winged helix' DNA-binding domain"/>
    <property type="match status" value="1"/>
</dbReference>